<dbReference type="InterPro" id="IPR001347">
    <property type="entry name" value="SIS_dom"/>
</dbReference>
<dbReference type="InterPro" id="IPR019490">
    <property type="entry name" value="Glu6P/Mann6P_isomerase_C"/>
</dbReference>
<dbReference type="NCBIfam" id="TIGR02128">
    <property type="entry name" value="G6PI_arch"/>
    <property type="match status" value="1"/>
</dbReference>
<keyword evidence="2 4" id="KW-0413">Isomerase</keyword>
<gene>
    <name evidence="4" type="ORF">GCM10009118_05580</name>
</gene>
<dbReference type="Pfam" id="PF10432">
    <property type="entry name" value="bact-PGI_C"/>
    <property type="match status" value="1"/>
</dbReference>
<proteinExistence type="inferred from homology"/>
<evidence type="ECO:0000259" key="3">
    <source>
        <dbReference type="PROSITE" id="PS51464"/>
    </source>
</evidence>
<protein>
    <submittedName>
        <fullName evidence="4">Bifunctional phosphoglucose/phosphomannose isomerase</fullName>
    </submittedName>
</protein>
<evidence type="ECO:0000256" key="2">
    <source>
        <dbReference type="ARBA" id="ARBA00023235"/>
    </source>
</evidence>
<dbReference type="CDD" id="cd05637">
    <property type="entry name" value="SIS_PGI_PMI_2"/>
    <property type="match status" value="1"/>
</dbReference>
<dbReference type="InterPro" id="IPR046348">
    <property type="entry name" value="SIS_dom_sf"/>
</dbReference>
<dbReference type="RefSeq" id="WP_343784908.1">
    <property type="nucleotide sequence ID" value="NZ_BAAAFH010000003.1"/>
</dbReference>
<reference evidence="4 5" key="1">
    <citation type="journal article" date="2019" name="Int. J. Syst. Evol. Microbiol.">
        <title>The Global Catalogue of Microorganisms (GCM) 10K type strain sequencing project: providing services to taxonomists for standard genome sequencing and annotation.</title>
        <authorList>
            <consortium name="The Broad Institute Genomics Platform"/>
            <consortium name="The Broad Institute Genome Sequencing Center for Infectious Disease"/>
            <person name="Wu L."/>
            <person name="Ma J."/>
        </authorList>
    </citation>
    <scope>NUCLEOTIDE SEQUENCE [LARGE SCALE GENOMIC DNA]</scope>
    <source>
        <strain evidence="4 5">JCM 16083</strain>
    </source>
</reference>
<evidence type="ECO:0000256" key="1">
    <source>
        <dbReference type="ARBA" id="ARBA00010523"/>
    </source>
</evidence>
<evidence type="ECO:0000313" key="4">
    <source>
        <dbReference type="EMBL" id="GAA0874150.1"/>
    </source>
</evidence>
<accession>A0ABN1MLR1</accession>
<name>A0ABN1MLR1_9FLAO</name>
<dbReference type="EMBL" id="BAAAFH010000003">
    <property type="protein sequence ID" value="GAA0874150.1"/>
    <property type="molecule type" value="Genomic_DNA"/>
</dbReference>
<comment type="caution">
    <text evidence="4">The sequence shown here is derived from an EMBL/GenBank/DDBJ whole genome shotgun (WGS) entry which is preliminary data.</text>
</comment>
<organism evidence="4 5">
    <name type="scientific">Wandonia haliotis</name>
    <dbReference type="NCBI Taxonomy" id="574963"/>
    <lineage>
        <taxon>Bacteria</taxon>
        <taxon>Pseudomonadati</taxon>
        <taxon>Bacteroidota</taxon>
        <taxon>Flavobacteriia</taxon>
        <taxon>Flavobacteriales</taxon>
        <taxon>Crocinitomicaceae</taxon>
        <taxon>Wandonia</taxon>
    </lineage>
</organism>
<dbReference type="Proteomes" id="UP001501126">
    <property type="component" value="Unassembled WGS sequence"/>
</dbReference>
<feature type="domain" description="SIS" evidence="3">
    <location>
        <begin position="25"/>
        <end position="170"/>
    </location>
</feature>
<dbReference type="SUPFAM" id="SSF53697">
    <property type="entry name" value="SIS domain"/>
    <property type="match status" value="1"/>
</dbReference>
<keyword evidence="5" id="KW-1185">Reference proteome</keyword>
<evidence type="ECO:0000313" key="5">
    <source>
        <dbReference type="Proteomes" id="UP001501126"/>
    </source>
</evidence>
<dbReference type="GO" id="GO:0016853">
    <property type="term" value="F:isomerase activity"/>
    <property type="evidence" value="ECO:0007669"/>
    <property type="project" value="UniProtKB-KW"/>
</dbReference>
<dbReference type="InterPro" id="IPR035484">
    <property type="entry name" value="SIS_PGI/PMI_1"/>
</dbReference>
<dbReference type="NCBIfam" id="NF006423">
    <property type="entry name" value="PRK08674.1-2"/>
    <property type="match status" value="1"/>
</dbReference>
<dbReference type="PROSITE" id="PS51464">
    <property type="entry name" value="SIS"/>
    <property type="match status" value="1"/>
</dbReference>
<sequence>MNEKTMDKLIREFPGNITEAIKIAGEARLREPQSEIRNVVVCGMGGSGIGGKIVSQWVYNDLEVPFTLVNDYVLPAFVNENTLLIASSYSGNTEETLSAVEDGLSKGAHIVAVCSGGKLQAMAEEKSFDVIVVPGGNPPRASLAFSLVQLVSILEKLELVTIRYSAQLEKSVELLLANESKIKEEAIEIADFLFEKMPIIYSTSLFEGVAIRTRQQLNENAKTLCWHHVIPEMNHNELVGWSGGDKRFASLFLINSDIYERNAFRLSVSKKVMEEKGAGTMVVYSKGESRVEEAIYFIHLVDWVSFYLSEKNKVDPIAIPVIDYLKGELERL</sequence>
<dbReference type="CDD" id="cd05017">
    <property type="entry name" value="SIS_PGI_PMI_1"/>
    <property type="match status" value="1"/>
</dbReference>
<comment type="similarity">
    <text evidence="1">Belongs to the PGI/PMI family.</text>
</comment>
<dbReference type="Gene3D" id="3.40.50.10490">
    <property type="entry name" value="Glucose-6-phosphate isomerase like protein, domain 1"/>
    <property type="match status" value="2"/>
</dbReference>